<evidence type="ECO:0000313" key="3">
    <source>
        <dbReference type="Proteomes" id="UP000662873"/>
    </source>
</evidence>
<feature type="transmembrane region" description="Helical" evidence="1">
    <location>
        <begin position="91"/>
        <end position="108"/>
    </location>
</feature>
<protein>
    <submittedName>
        <fullName evidence="2">Uncharacterized protein</fullName>
    </submittedName>
</protein>
<feature type="transmembrane region" description="Helical" evidence="1">
    <location>
        <begin position="114"/>
        <end position="132"/>
    </location>
</feature>
<keyword evidence="1" id="KW-1133">Transmembrane helix</keyword>
<dbReference type="Proteomes" id="UP000662873">
    <property type="component" value="Chromosome"/>
</dbReference>
<evidence type="ECO:0000256" key="1">
    <source>
        <dbReference type="SAM" id="Phobius"/>
    </source>
</evidence>
<organism evidence="2 3">
    <name type="scientific">Candidatus Nitrosymbiomonas proteolyticus</name>
    <dbReference type="NCBI Taxonomy" id="2608984"/>
    <lineage>
        <taxon>Bacteria</taxon>
        <taxon>Bacillati</taxon>
        <taxon>Armatimonadota</taxon>
        <taxon>Armatimonadota incertae sedis</taxon>
        <taxon>Candidatus Nitrosymbiomonas</taxon>
    </lineage>
</organism>
<feature type="transmembrane region" description="Helical" evidence="1">
    <location>
        <begin position="12"/>
        <end position="36"/>
    </location>
</feature>
<keyword evidence="1" id="KW-0472">Membrane</keyword>
<name>A0A809RIY5_9BACT</name>
<gene>
    <name evidence="2" type="ORF">NPRO_20600</name>
</gene>
<proteinExistence type="predicted"/>
<feature type="transmembrane region" description="Helical" evidence="1">
    <location>
        <begin position="56"/>
        <end position="84"/>
    </location>
</feature>
<sequence length="139" mass="13883">MQNDFPADKPIGIIIMVLSVCCTLLGAAATLGMGAFGAALAGAAAEQGDSQSASAIMGFAGAAAVVVGLILIVSGALGVVVGYGIMKSAKWGFIMGIVVYGLSTLMNLMNFNVFGLMFAGAILTYCILRMAGSVGPKPA</sequence>
<evidence type="ECO:0000313" key="2">
    <source>
        <dbReference type="EMBL" id="BBO24465.1"/>
    </source>
</evidence>
<dbReference type="KEGG" id="npy:NPRO_20600"/>
<dbReference type="EMBL" id="AP021858">
    <property type="protein sequence ID" value="BBO24465.1"/>
    <property type="molecule type" value="Genomic_DNA"/>
</dbReference>
<dbReference type="AlphaFoldDB" id="A0A809RIY5"/>
<accession>A0A809RIY5</accession>
<reference evidence="2" key="1">
    <citation type="journal article" name="DNA Res.">
        <title>The physiological potential of anammox bacteria as revealed by their core genome structure.</title>
        <authorList>
            <person name="Okubo T."/>
            <person name="Toyoda A."/>
            <person name="Fukuhara K."/>
            <person name="Uchiyama I."/>
            <person name="Harigaya Y."/>
            <person name="Kuroiwa M."/>
            <person name="Suzuki T."/>
            <person name="Murakami Y."/>
            <person name="Suwa Y."/>
            <person name="Takami H."/>
        </authorList>
    </citation>
    <scope>NUCLEOTIDE SEQUENCE</scope>
    <source>
        <strain evidence="2">317325-2</strain>
    </source>
</reference>
<keyword evidence="1" id="KW-0812">Transmembrane</keyword>